<dbReference type="InterPro" id="IPR027417">
    <property type="entry name" value="P-loop_NTPase"/>
</dbReference>
<evidence type="ECO:0000313" key="2">
    <source>
        <dbReference type="EMBL" id="SFJ20443.1"/>
    </source>
</evidence>
<dbReference type="Pfam" id="PF10923">
    <property type="entry name" value="BrxC_BrxD"/>
    <property type="match status" value="1"/>
</dbReference>
<accession>A0A1I3PG41</accession>
<proteinExistence type="predicted"/>
<protein>
    <recommendedName>
        <fullName evidence="4">ATP-binding protein</fullName>
    </recommendedName>
</protein>
<feature type="region of interest" description="Disordered" evidence="1">
    <location>
        <begin position="409"/>
        <end position="428"/>
    </location>
</feature>
<gene>
    <name evidence="2" type="ORF">SAMN05216258_1173</name>
</gene>
<dbReference type="SUPFAM" id="SSF52540">
    <property type="entry name" value="P-loop containing nucleoside triphosphate hydrolases"/>
    <property type="match status" value="1"/>
</dbReference>
<dbReference type="RefSeq" id="WP_092865728.1">
    <property type="nucleotide sequence ID" value="NZ_FOQH01000017.1"/>
</dbReference>
<organism evidence="2 3">
    <name type="scientific">Albimonas pacifica</name>
    <dbReference type="NCBI Taxonomy" id="1114924"/>
    <lineage>
        <taxon>Bacteria</taxon>
        <taxon>Pseudomonadati</taxon>
        <taxon>Pseudomonadota</taxon>
        <taxon>Alphaproteobacteria</taxon>
        <taxon>Rhodobacterales</taxon>
        <taxon>Paracoccaceae</taxon>
        <taxon>Albimonas</taxon>
    </lineage>
</organism>
<evidence type="ECO:0000256" key="1">
    <source>
        <dbReference type="SAM" id="MobiDB-lite"/>
    </source>
</evidence>
<keyword evidence="3" id="KW-1185">Reference proteome</keyword>
<name>A0A1I3PG41_9RHOB</name>
<reference evidence="2 3" key="1">
    <citation type="submission" date="2016-10" db="EMBL/GenBank/DDBJ databases">
        <authorList>
            <person name="de Groot N.N."/>
        </authorList>
    </citation>
    <scope>NUCLEOTIDE SEQUENCE [LARGE SCALE GENOMIC DNA]</scope>
    <source>
        <strain evidence="2 3">CGMCC 1.11030</strain>
    </source>
</reference>
<dbReference type="AlphaFoldDB" id="A0A1I3PG41"/>
<dbReference type="OrthoDB" id="9772976at2"/>
<dbReference type="Proteomes" id="UP000199377">
    <property type="component" value="Unassembled WGS sequence"/>
</dbReference>
<sequence>MTIAISKIDARRLIQKLLNAPIAPGRDSYFINVGTEPIIDALDQNYFRGDLADGIGCFKYLEGDYGSGKTQFINSLAQRASENDVVTALVTVGAECPFNSPAAIFRAIMESFQPPADADTGDAKGIEILIDSWVSTRIRQLGAEPGDDVPDLVQRQIEEQLGGLWKGAPDTQMASALTALSKRLLKTNCGATAAVADSELISWIRGDNVRSTGLKALGLFEPVRDDNAFRRLKTVIAFLRTRMAYRGFLIAFDEGTRTSSFRRGSAKQKQAIENLLTMINQNAEGEFGGVMFLYAATPDFRSEVISTYRALQDRIGTVAFSRGSPLVPLINIEEANSENVIFQIGDRLLAVFAKAYDIEWDEGLQKSNMKAIVEAQKDRLFETPKPRFFVYQYCRFLNNQREAQRAISNEQASDFVNDNEPPLEGEDA</sequence>
<dbReference type="STRING" id="1114924.SAMN05216258_1173"/>
<evidence type="ECO:0008006" key="4">
    <source>
        <dbReference type="Google" id="ProtNLM"/>
    </source>
</evidence>
<dbReference type="InterPro" id="IPR021228">
    <property type="entry name" value="BrxD"/>
</dbReference>
<evidence type="ECO:0000313" key="3">
    <source>
        <dbReference type="Proteomes" id="UP000199377"/>
    </source>
</evidence>
<dbReference type="EMBL" id="FOQH01000017">
    <property type="protein sequence ID" value="SFJ20443.1"/>
    <property type="molecule type" value="Genomic_DNA"/>
</dbReference>